<accession>A0A7J6E2R2</accession>
<dbReference type="PANTHER" id="PTHR33499">
    <property type="entry name" value="OS12G0282400 PROTEIN-RELATED"/>
    <property type="match status" value="1"/>
</dbReference>
<proteinExistence type="predicted"/>
<feature type="compositionally biased region" description="Polar residues" evidence="1">
    <location>
        <begin position="379"/>
        <end position="391"/>
    </location>
</feature>
<reference evidence="2 3" key="1">
    <citation type="journal article" date="2020" name="bioRxiv">
        <title>Sequence and annotation of 42 cannabis genomes reveals extensive copy number variation in cannabinoid synthesis and pathogen resistance genes.</title>
        <authorList>
            <person name="Mckernan K.J."/>
            <person name="Helbert Y."/>
            <person name="Kane L.T."/>
            <person name="Ebling H."/>
            <person name="Zhang L."/>
            <person name="Liu B."/>
            <person name="Eaton Z."/>
            <person name="Mclaughlin S."/>
            <person name="Kingan S."/>
            <person name="Baybayan P."/>
            <person name="Concepcion G."/>
            <person name="Jordan M."/>
            <person name="Riva A."/>
            <person name="Barbazuk W."/>
            <person name="Harkins T."/>
        </authorList>
    </citation>
    <scope>NUCLEOTIDE SEQUENCE [LARGE SCALE GENOMIC DNA]</scope>
    <source>
        <strain evidence="3">cv. Jamaican Lion 4</strain>
        <tissue evidence="2">Leaf</tissue>
    </source>
</reference>
<evidence type="ECO:0000313" key="3">
    <source>
        <dbReference type="Proteomes" id="UP000525078"/>
    </source>
</evidence>
<comment type="caution">
    <text evidence="2">The sequence shown here is derived from an EMBL/GenBank/DDBJ whole genome shotgun (WGS) entry which is preliminary data.</text>
</comment>
<organism evidence="2 3">
    <name type="scientific">Cannabis sativa</name>
    <name type="common">Hemp</name>
    <name type="synonym">Marijuana</name>
    <dbReference type="NCBI Taxonomy" id="3483"/>
    <lineage>
        <taxon>Eukaryota</taxon>
        <taxon>Viridiplantae</taxon>
        <taxon>Streptophyta</taxon>
        <taxon>Embryophyta</taxon>
        <taxon>Tracheophyta</taxon>
        <taxon>Spermatophyta</taxon>
        <taxon>Magnoliopsida</taxon>
        <taxon>eudicotyledons</taxon>
        <taxon>Gunneridae</taxon>
        <taxon>Pentapetalae</taxon>
        <taxon>rosids</taxon>
        <taxon>fabids</taxon>
        <taxon>Rosales</taxon>
        <taxon>Cannabaceae</taxon>
        <taxon>Cannabis</taxon>
    </lineage>
</organism>
<evidence type="ECO:0000256" key="1">
    <source>
        <dbReference type="SAM" id="MobiDB-lite"/>
    </source>
</evidence>
<evidence type="ECO:0000313" key="2">
    <source>
        <dbReference type="EMBL" id="KAF4352672.1"/>
    </source>
</evidence>
<protein>
    <submittedName>
        <fullName evidence="2">Uncharacterized protein</fullName>
    </submittedName>
</protein>
<dbReference type="AlphaFoldDB" id="A0A7J6E2R2"/>
<dbReference type="PANTHER" id="PTHR33499:SF11">
    <property type="entry name" value="NO APICAL MERISTEM-ASSOCIATED C-TERMINAL DOMAIN-CONTAINING PROTEIN"/>
    <property type="match status" value="1"/>
</dbReference>
<feature type="region of interest" description="Disordered" evidence="1">
    <location>
        <begin position="364"/>
        <end position="398"/>
    </location>
</feature>
<dbReference type="InterPro" id="IPR004252">
    <property type="entry name" value="Probable_transposase_24"/>
</dbReference>
<feature type="region of interest" description="Disordered" evidence="1">
    <location>
        <begin position="1"/>
        <end position="39"/>
    </location>
</feature>
<gene>
    <name evidence="2" type="ORF">F8388_002907</name>
</gene>
<dbReference type="Proteomes" id="UP000525078">
    <property type="component" value="Unassembled WGS sequence"/>
</dbReference>
<dbReference type="Pfam" id="PF03004">
    <property type="entry name" value="Transposase_24"/>
    <property type="match status" value="2"/>
</dbReference>
<feature type="region of interest" description="Disordered" evidence="1">
    <location>
        <begin position="758"/>
        <end position="791"/>
    </location>
</feature>
<name>A0A7J6E2R2_CANSA</name>
<feature type="compositionally biased region" description="Polar residues" evidence="1">
    <location>
        <begin position="773"/>
        <end position="785"/>
    </location>
</feature>
<sequence>MEIDSMISGNKDDTIPAGDNCYDSNAKERGSGKAGGNTDSNKVEVIVNLSEKDMTIMLENKKRRMDMATLSVELGELNVQRTNDSPTIVDVPQSSEMVANVDDSRDDEDEEIAEDLEDDLLIDHLEDEIEEAPATNLHFIKRRKNSTGPLPLEVDSVSNKIVGLESKAFPRLVGREVALHVPGHHPSWANVPEQYEHLILTKLRHYYQLDSHPKLVAISIAEMAKKYKTRKNIRLQHFREYYKNPEDFENAVKNPPNELNEDQWRLICELFTTFDFIQRSKQNSINRQKMKFSSTTGSVTRAEILRQKQGKGYIETWKECHTKKDTNTFINEAAKNKYEEMLTTQNSAPESSQVSELEILRKTLGERRGHQRGVGRNLKGQSSGRCSQPATADQPDLRETVVELQKQIQTLTQQMSRERREPMDVEMNDAAPTQPIRPQPSHSQMGFNAMGFQQPHQTPTSFQQLQQQPLLNVQRTNDSPTIVDVPQSSEMVANVDDSRNDEDEEIAEDLEDDLLIDHLEDEIEEAPASNLHFIKRRKNSTGPLPLEVDSVSNKIVGLESKAFPRLVGREVALHVPGHHPSWANVPEQYEHLTLTKLRHYYQLDSHPKLVAISIAEMAKKYKTRKNIRLQHFREYYKNPEDFENAVKNPPNELNEGQWRLICELFTTFDFIQRSKQNSINRQKMKFSSTTGSVTRAEILRQKQGKGYIETWKECHTKKDTNTFINEAAKNKYEEMLTTQNSAPESSQVSELEILRKTLGERRGHQRGVGRNLKGQSSGRCSQPATADQPDLRETVVELHKQIQTLTQQMSRERREPMDVEMNDAAPTQPIRPQPSHSQMGFNAMGFQQPHQTPTSFQQLQQQPLRLFNNDIVVIDNNINNDDAVVNALRT</sequence>
<dbReference type="EMBL" id="JAATIP010000308">
    <property type="protein sequence ID" value="KAF4352672.1"/>
    <property type="molecule type" value="Genomic_DNA"/>
</dbReference>